<dbReference type="InterPro" id="IPR011805">
    <property type="entry name" value="RNase_R"/>
</dbReference>
<keyword evidence="12" id="KW-1185">Reference proteome</keyword>
<keyword evidence="3 8" id="KW-0963">Cytoplasm</keyword>
<dbReference type="InterPro" id="IPR013223">
    <property type="entry name" value="RNase_B_OB_dom"/>
</dbReference>
<comment type="catalytic activity">
    <reaction evidence="1 8">
        <text>Exonucleolytic cleavage in the 3'- to 5'-direction to yield nucleoside 5'-phosphates.</text>
        <dbReference type="EC" id="3.1.13.1"/>
    </reaction>
</comment>
<dbReference type="InterPro" id="IPR003029">
    <property type="entry name" value="S1_domain"/>
</dbReference>
<evidence type="ECO:0000256" key="3">
    <source>
        <dbReference type="ARBA" id="ARBA00022490"/>
    </source>
</evidence>
<dbReference type="InterPro" id="IPR011129">
    <property type="entry name" value="CSD"/>
</dbReference>
<evidence type="ECO:0000256" key="6">
    <source>
        <dbReference type="ARBA" id="ARBA00022839"/>
    </source>
</evidence>
<dbReference type="InterPro" id="IPR022966">
    <property type="entry name" value="RNase_II/R_CS"/>
</dbReference>
<dbReference type="SMART" id="SM00955">
    <property type="entry name" value="RNB"/>
    <property type="match status" value="1"/>
</dbReference>
<protein>
    <recommendedName>
        <fullName evidence="8">Ribonuclease R</fullName>
        <shortName evidence="8">RNase R</shortName>
        <ecNumber evidence="8">3.1.13.1</ecNumber>
    </recommendedName>
</protein>
<evidence type="ECO:0000313" key="11">
    <source>
        <dbReference type="EMBL" id="MCV9388456.1"/>
    </source>
</evidence>
<feature type="region of interest" description="Disordered" evidence="9">
    <location>
        <begin position="1"/>
        <end position="25"/>
    </location>
</feature>
<name>A0ABT3CY02_9BACT</name>
<dbReference type="SMART" id="SM00316">
    <property type="entry name" value="S1"/>
    <property type="match status" value="1"/>
</dbReference>
<dbReference type="InterPro" id="IPR050180">
    <property type="entry name" value="RNR_Ribonuclease"/>
</dbReference>
<keyword evidence="6 8" id="KW-0269">Exonuclease</keyword>
<dbReference type="PROSITE" id="PS01175">
    <property type="entry name" value="RIBONUCLEASE_II"/>
    <property type="match status" value="1"/>
</dbReference>
<gene>
    <name evidence="8 11" type="primary">rnr</name>
    <name evidence="11" type="ORF">N7U62_17360</name>
</gene>
<dbReference type="Pfam" id="PF00575">
    <property type="entry name" value="S1"/>
    <property type="match status" value="1"/>
</dbReference>
<dbReference type="Pfam" id="PF00773">
    <property type="entry name" value="RNB"/>
    <property type="match status" value="1"/>
</dbReference>
<dbReference type="Proteomes" id="UP001300692">
    <property type="component" value="Unassembled WGS sequence"/>
</dbReference>
<dbReference type="NCBIfam" id="TIGR02063">
    <property type="entry name" value="RNase_R"/>
    <property type="match status" value="1"/>
</dbReference>
<organism evidence="11 12">
    <name type="scientific">Reichenbachiella ulvae</name>
    <dbReference type="NCBI Taxonomy" id="2980104"/>
    <lineage>
        <taxon>Bacteria</taxon>
        <taxon>Pseudomonadati</taxon>
        <taxon>Bacteroidota</taxon>
        <taxon>Cytophagia</taxon>
        <taxon>Cytophagales</taxon>
        <taxon>Reichenbachiellaceae</taxon>
        <taxon>Reichenbachiella</taxon>
    </lineage>
</organism>
<accession>A0ABT3CY02</accession>
<evidence type="ECO:0000256" key="7">
    <source>
        <dbReference type="ARBA" id="ARBA00022884"/>
    </source>
</evidence>
<dbReference type="InterPro" id="IPR001900">
    <property type="entry name" value="RNase_II/R"/>
</dbReference>
<feature type="domain" description="S1 motif" evidence="10">
    <location>
        <begin position="648"/>
        <end position="729"/>
    </location>
</feature>
<evidence type="ECO:0000313" key="12">
    <source>
        <dbReference type="Proteomes" id="UP001300692"/>
    </source>
</evidence>
<comment type="caution">
    <text evidence="11">The sequence shown here is derived from an EMBL/GenBank/DDBJ whole genome shotgun (WGS) entry which is preliminary data.</text>
</comment>
<dbReference type="InterPro" id="IPR012340">
    <property type="entry name" value="NA-bd_OB-fold"/>
</dbReference>
<evidence type="ECO:0000256" key="5">
    <source>
        <dbReference type="ARBA" id="ARBA00022801"/>
    </source>
</evidence>
<dbReference type="SUPFAM" id="SSF50249">
    <property type="entry name" value="Nucleic acid-binding proteins"/>
    <property type="match status" value="3"/>
</dbReference>
<dbReference type="InterPro" id="IPR004476">
    <property type="entry name" value="RNase_II/RNase_R"/>
</dbReference>
<dbReference type="SMART" id="SM00357">
    <property type="entry name" value="CSP"/>
    <property type="match status" value="2"/>
</dbReference>
<dbReference type="CDD" id="cd04471">
    <property type="entry name" value="S1_RNase_R"/>
    <property type="match status" value="1"/>
</dbReference>
<comment type="function">
    <text evidence="8">3'-5' exoribonuclease that releases 5'-nucleoside monophosphates and is involved in maturation of structured RNAs.</text>
</comment>
<dbReference type="InterPro" id="IPR040476">
    <property type="entry name" value="CSD2"/>
</dbReference>
<evidence type="ECO:0000259" key="10">
    <source>
        <dbReference type="PROSITE" id="PS50126"/>
    </source>
</evidence>
<proteinExistence type="inferred from homology"/>
<comment type="subcellular location">
    <subcellularLocation>
        <location evidence="2 8">Cytoplasm</location>
    </subcellularLocation>
</comment>
<evidence type="ECO:0000256" key="4">
    <source>
        <dbReference type="ARBA" id="ARBA00022722"/>
    </source>
</evidence>
<dbReference type="Pfam" id="PF17876">
    <property type="entry name" value="CSD2"/>
    <property type="match status" value="1"/>
</dbReference>
<dbReference type="PANTHER" id="PTHR23355:SF9">
    <property type="entry name" value="DIS3-LIKE EXONUCLEASE 2"/>
    <property type="match status" value="1"/>
</dbReference>
<comment type="similarity">
    <text evidence="8">Belongs to the RNR ribonuclease family. RNase R subfamily.</text>
</comment>
<keyword evidence="4 8" id="KW-0540">Nuclease</keyword>
<dbReference type="PROSITE" id="PS50126">
    <property type="entry name" value="S1"/>
    <property type="match status" value="1"/>
</dbReference>
<dbReference type="EMBL" id="JAOYOD010000001">
    <property type="protein sequence ID" value="MCV9388456.1"/>
    <property type="molecule type" value="Genomic_DNA"/>
</dbReference>
<dbReference type="Gene3D" id="2.40.50.140">
    <property type="entry name" value="Nucleic acid-binding proteins"/>
    <property type="match status" value="2"/>
</dbReference>
<sequence>MNLDTTAHMAKNKKRKSSKSGKTPSLLSIRQSVKELFENNEGVSFSVKKIFAQTGIRDKHGKKECMSFLFELEHEGYLKQLRNGHFVTADSTESSNKDALIGKVDHVNKRFAYVIIEGAEDEQDIFVKTDDLQNAIDGDKVEVKLKRGARHGSKPEGRVVRIVERARNEFVGKIEVLPKYSFVVPDNKKIHVDIFVYPEKKGEAKTNDKVLVKIKEWHGGKAKNPVGQVTKVLGQAGENEAEIHSIMAEFDLPFEFPKHVEKAAEAIPTEITKDEIKKRRDMREITTFTIDPEDAKDFDDAISVQPLKNGNYEIGIHIADVSHYVEPDSILDQEAINRATSVYLVDRTIPMLPEKLSNGVCSLRPHEEKLTFSAVFEMDENANIKKQWFGRTVTYSDRRFTYEEAQERIESGEGDFQEEINFLNGLAKKLKKRRFQNGAINFETTEVKFKLDENGKPLGIIPKVRKDAHKLVEEFMLLANKHVAEYVFKLNGGKDTFVYRTHDNPNPEKLESFTKFAVKFGHRVLGINSDVSGALNKLMDEIQGKPEQNVLESLAIRSMSKAVYITDPKGHFGLAFDHYTHFTSPIRRYPDVMVHRLLQHYLLKKKSPKVDEYTELCRHSSEREKRAADAERASIKFKQVEFMQSVEDKAFAGVISGVTEFGIFVEITETKCEGMVRASSMTDDFYEFDEKNYCMIGKRNKRVFTLGDQVTVVVVDTDIDRRTIDLEFVDDQAEKSMKQDAFDFS</sequence>
<dbReference type="PANTHER" id="PTHR23355">
    <property type="entry name" value="RIBONUCLEASE"/>
    <property type="match status" value="1"/>
</dbReference>
<dbReference type="NCBIfam" id="TIGR00358">
    <property type="entry name" value="3_prime_RNase"/>
    <property type="match status" value="1"/>
</dbReference>
<keyword evidence="7 8" id="KW-0694">RNA-binding</keyword>
<reference evidence="11 12" key="1">
    <citation type="submission" date="2022-10" db="EMBL/GenBank/DDBJ databases">
        <title>Comparative genomics and taxonomic characterization of three novel marine species of genus Reichenbachiella exhibiting antioxidant and polysaccharide degradation activities.</title>
        <authorList>
            <person name="Muhammad N."/>
            <person name="Lee Y.-J."/>
            <person name="Ko J."/>
            <person name="Kim S.-G."/>
        </authorList>
    </citation>
    <scope>NUCLEOTIDE SEQUENCE [LARGE SCALE GENOMIC DNA]</scope>
    <source>
        <strain evidence="11 12">ABR2-5</strain>
    </source>
</reference>
<feature type="compositionally biased region" description="Basic residues" evidence="9">
    <location>
        <begin position="10"/>
        <end position="19"/>
    </location>
</feature>
<dbReference type="RefSeq" id="WP_264139322.1">
    <property type="nucleotide sequence ID" value="NZ_JAOYOD010000001.1"/>
</dbReference>
<keyword evidence="5 8" id="KW-0378">Hydrolase</keyword>
<evidence type="ECO:0000256" key="1">
    <source>
        <dbReference type="ARBA" id="ARBA00001849"/>
    </source>
</evidence>
<evidence type="ECO:0000256" key="9">
    <source>
        <dbReference type="SAM" id="MobiDB-lite"/>
    </source>
</evidence>
<evidence type="ECO:0000256" key="2">
    <source>
        <dbReference type="ARBA" id="ARBA00004496"/>
    </source>
</evidence>
<dbReference type="EC" id="3.1.13.1" evidence="8"/>
<dbReference type="HAMAP" id="MF_01895">
    <property type="entry name" value="RNase_R"/>
    <property type="match status" value="1"/>
</dbReference>
<evidence type="ECO:0000256" key="8">
    <source>
        <dbReference type="HAMAP-Rule" id="MF_01895"/>
    </source>
</evidence>
<dbReference type="Pfam" id="PF08206">
    <property type="entry name" value="OB_RNB"/>
    <property type="match status" value="1"/>
</dbReference>